<sequence length="82" mass="8909">MKWAGSGRKKLVNKFVQAGGVLSTAHSCHRSLSPWVARRAPRRGSDTSAPGGSSHTLSVHQRNSSVDDQFSYELVLCKLDTV</sequence>
<dbReference type="InParanoid" id="A0A482XUZ2"/>
<dbReference type="AlphaFoldDB" id="A0A482XUZ2"/>
<dbReference type="Proteomes" id="UP000291343">
    <property type="component" value="Unassembled WGS sequence"/>
</dbReference>
<name>A0A482XUZ2_LAOST</name>
<feature type="region of interest" description="Disordered" evidence="1">
    <location>
        <begin position="35"/>
        <end position="63"/>
    </location>
</feature>
<comment type="caution">
    <text evidence="2">The sequence shown here is derived from an EMBL/GenBank/DDBJ whole genome shotgun (WGS) entry which is preliminary data.</text>
</comment>
<evidence type="ECO:0000313" key="2">
    <source>
        <dbReference type="EMBL" id="RZF49070.1"/>
    </source>
</evidence>
<accession>A0A482XUZ2</accession>
<feature type="compositionally biased region" description="Polar residues" evidence="1">
    <location>
        <begin position="46"/>
        <end position="63"/>
    </location>
</feature>
<evidence type="ECO:0000313" key="3">
    <source>
        <dbReference type="Proteomes" id="UP000291343"/>
    </source>
</evidence>
<gene>
    <name evidence="2" type="ORF">LSTR_LSTR008356</name>
</gene>
<dbReference type="EMBL" id="QKKF02000377">
    <property type="protein sequence ID" value="RZF49070.1"/>
    <property type="molecule type" value="Genomic_DNA"/>
</dbReference>
<proteinExistence type="predicted"/>
<evidence type="ECO:0000256" key="1">
    <source>
        <dbReference type="SAM" id="MobiDB-lite"/>
    </source>
</evidence>
<organism evidence="2 3">
    <name type="scientific">Laodelphax striatellus</name>
    <name type="common">Small brown planthopper</name>
    <name type="synonym">Delphax striatella</name>
    <dbReference type="NCBI Taxonomy" id="195883"/>
    <lineage>
        <taxon>Eukaryota</taxon>
        <taxon>Metazoa</taxon>
        <taxon>Ecdysozoa</taxon>
        <taxon>Arthropoda</taxon>
        <taxon>Hexapoda</taxon>
        <taxon>Insecta</taxon>
        <taxon>Pterygota</taxon>
        <taxon>Neoptera</taxon>
        <taxon>Paraneoptera</taxon>
        <taxon>Hemiptera</taxon>
        <taxon>Auchenorrhyncha</taxon>
        <taxon>Fulgoroidea</taxon>
        <taxon>Delphacidae</taxon>
        <taxon>Criomorphinae</taxon>
        <taxon>Laodelphax</taxon>
    </lineage>
</organism>
<protein>
    <submittedName>
        <fullName evidence="2">Uncharacterized protein</fullName>
    </submittedName>
</protein>
<keyword evidence="3" id="KW-1185">Reference proteome</keyword>
<reference evidence="2 3" key="1">
    <citation type="journal article" date="2017" name="Gigascience">
        <title>Genome sequence of the small brown planthopper, Laodelphax striatellus.</title>
        <authorList>
            <person name="Zhu J."/>
            <person name="Jiang F."/>
            <person name="Wang X."/>
            <person name="Yang P."/>
            <person name="Bao Y."/>
            <person name="Zhao W."/>
            <person name="Wang W."/>
            <person name="Lu H."/>
            <person name="Wang Q."/>
            <person name="Cui N."/>
            <person name="Li J."/>
            <person name="Chen X."/>
            <person name="Luo L."/>
            <person name="Yu J."/>
            <person name="Kang L."/>
            <person name="Cui F."/>
        </authorList>
    </citation>
    <scope>NUCLEOTIDE SEQUENCE [LARGE SCALE GENOMIC DNA]</scope>
    <source>
        <strain evidence="2">Lst14</strain>
    </source>
</reference>